<comment type="caution">
    <text evidence="2">The sequence shown here is derived from an EMBL/GenBank/DDBJ whole genome shotgun (WGS) entry which is preliminary data.</text>
</comment>
<evidence type="ECO:0000313" key="2">
    <source>
        <dbReference type="EMBL" id="KFZ32375.1"/>
    </source>
</evidence>
<dbReference type="SUPFAM" id="SSF55781">
    <property type="entry name" value="GAF domain-like"/>
    <property type="match status" value="1"/>
</dbReference>
<evidence type="ECO:0000256" key="1">
    <source>
        <dbReference type="SAM" id="Coils"/>
    </source>
</evidence>
<dbReference type="AlphaFoldDB" id="A0A094IXH0"/>
<sequence length="95" mass="11108">MAHNEELMAQQDELEFQQAELEQALETMQAREQQLKRRNDFINGLSNSLDKQEVLNSIVMHMARVMEADRGMIVLMNDEKRMPHSDCRNTGLNNF</sequence>
<dbReference type="EMBL" id="JPZO01000053">
    <property type="protein sequence ID" value="KFZ32375.1"/>
    <property type="molecule type" value="Genomic_DNA"/>
</dbReference>
<accession>A0A094IXH0</accession>
<keyword evidence="1" id="KW-0175">Coiled coil</keyword>
<dbReference type="Gene3D" id="3.30.450.40">
    <property type="match status" value="1"/>
</dbReference>
<protein>
    <submittedName>
        <fullName evidence="2">Uncharacterized protein</fullName>
    </submittedName>
</protein>
<feature type="coiled-coil region" evidence="1">
    <location>
        <begin position="4"/>
        <end position="38"/>
    </location>
</feature>
<proteinExistence type="predicted"/>
<gene>
    <name evidence="2" type="ORF">JS44_09690</name>
</gene>
<reference evidence="2" key="1">
    <citation type="submission" date="2014-08" db="EMBL/GenBank/DDBJ databases">
        <title>Fullgenome sequencing of Anoxybacillus sp.25 isolate from Garga hot-spring Russia.</title>
        <authorList>
            <person name="Rozanov A.S."/>
            <person name="Kotenko A.V."/>
            <person name="Malup T.K."/>
            <person name="Peltek S.E."/>
        </authorList>
    </citation>
    <scope>NUCLEOTIDE SEQUENCE [LARGE SCALE GENOMIC DNA]</scope>
    <source>
        <strain evidence="2">25</strain>
    </source>
</reference>
<name>A0A094IXH0_9BACL</name>
<dbReference type="InterPro" id="IPR029016">
    <property type="entry name" value="GAF-like_dom_sf"/>
</dbReference>
<organism evidence="2">
    <name type="scientific">Anoxybacillus flavithermus</name>
    <dbReference type="NCBI Taxonomy" id="33934"/>
    <lineage>
        <taxon>Bacteria</taxon>
        <taxon>Bacillati</taxon>
        <taxon>Bacillota</taxon>
        <taxon>Bacilli</taxon>
        <taxon>Bacillales</taxon>
        <taxon>Anoxybacillaceae</taxon>
        <taxon>Anoxybacillus</taxon>
    </lineage>
</organism>